<organism evidence="2 3">
    <name type="scientific">[Eubacterium] siraeum</name>
    <dbReference type="NCBI Taxonomy" id="39492"/>
    <lineage>
        <taxon>Bacteria</taxon>
        <taxon>Bacillati</taxon>
        <taxon>Bacillota</taxon>
        <taxon>Clostridia</taxon>
        <taxon>Eubacteriales</taxon>
        <taxon>Oscillospiraceae</taxon>
        <taxon>Oscillospiraceae incertae sedis</taxon>
    </lineage>
</organism>
<sequence length="156" mass="17528">MKGYDFLNKKNFSATLSLVLVRIVFVIIIACCIFAPLIVRVYDNGIIALTGSSVYLPMIITLYLAAAVALVIVTALDRLLSNIRHDKVFIPANVKILRLISYCCFAVSVIFIYFSFIRPFAWLVVIAAAFFGLILRVIKNVFEQAIVIKEENDFTI</sequence>
<dbReference type="InterPro" id="IPR021354">
    <property type="entry name" value="DUF2975"/>
</dbReference>
<evidence type="ECO:0000313" key="2">
    <source>
        <dbReference type="EMBL" id="CUQ82838.1"/>
    </source>
</evidence>
<reference evidence="2 3" key="1">
    <citation type="submission" date="2015-09" db="EMBL/GenBank/DDBJ databases">
        <authorList>
            <consortium name="Pathogen Informatics"/>
        </authorList>
    </citation>
    <scope>NUCLEOTIDE SEQUENCE [LARGE SCALE GENOMIC DNA]</scope>
    <source>
        <strain evidence="2 3">2789STDY5834928</strain>
    </source>
</reference>
<feature type="transmembrane region" description="Helical" evidence="1">
    <location>
        <begin position="12"/>
        <end position="42"/>
    </location>
</feature>
<evidence type="ECO:0000256" key="1">
    <source>
        <dbReference type="SAM" id="Phobius"/>
    </source>
</evidence>
<dbReference type="Proteomes" id="UP000095662">
    <property type="component" value="Unassembled WGS sequence"/>
</dbReference>
<keyword evidence="1" id="KW-0472">Membrane</keyword>
<evidence type="ECO:0000313" key="3">
    <source>
        <dbReference type="Proteomes" id="UP000095662"/>
    </source>
</evidence>
<keyword evidence="1" id="KW-1133">Transmembrane helix</keyword>
<accession>A0A174ZF04</accession>
<feature type="transmembrane region" description="Helical" evidence="1">
    <location>
        <begin position="96"/>
        <end position="114"/>
    </location>
</feature>
<dbReference type="Pfam" id="PF11188">
    <property type="entry name" value="DUF2975"/>
    <property type="match status" value="1"/>
</dbReference>
<feature type="transmembrane region" description="Helical" evidence="1">
    <location>
        <begin position="120"/>
        <end position="138"/>
    </location>
</feature>
<name>A0A174ZF04_9FIRM</name>
<gene>
    <name evidence="2" type="ORF">ERS852540_00575</name>
</gene>
<dbReference type="AlphaFoldDB" id="A0A174ZF04"/>
<keyword evidence="1" id="KW-0812">Transmembrane</keyword>
<feature type="transmembrane region" description="Helical" evidence="1">
    <location>
        <begin position="54"/>
        <end position="76"/>
    </location>
</feature>
<protein>
    <submittedName>
        <fullName evidence="2">Protein of uncharacterized function (DUF3036)</fullName>
    </submittedName>
</protein>
<dbReference type="STRING" id="39492.ERS852540_00575"/>
<proteinExistence type="predicted"/>
<dbReference type="EMBL" id="CZBY01000003">
    <property type="protein sequence ID" value="CUQ82838.1"/>
    <property type="molecule type" value="Genomic_DNA"/>
</dbReference>